<evidence type="ECO:0000256" key="3">
    <source>
        <dbReference type="ARBA" id="ARBA00022679"/>
    </source>
</evidence>
<evidence type="ECO:0008006" key="6">
    <source>
        <dbReference type="Google" id="ProtNLM"/>
    </source>
</evidence>
<sequence>MLGSSLAKPPSQLSSGKLLDFLNSAGDTGVVLVSLGSFMTSMDQDKIDVLADAISRLPYKVIWRTLPQLEPPTVANNTLIMSWIPQNDVLAHPNVVAFVSNGGGHGAYESTFHAVPSVCIPFFTDHPDIANRLATRGLGVVMNLQTMTSDVLFNAINRVVTEPR</sequence>
<comment type="caution">
    <text evidence="4">The sequence shown here is derived from an EMBL/GenBank/DDBJ whole genome shotgun (WGS) entry which is preliminary data.</text>
</comment>
<dbReference type="Gene3D" id="3.40.50.2000">
    <property type="entry name" value="Glycogen Phosphorylase B"/>
    <property type="match status" value="1"/>
</dbReference>
<dbReference type="InterPro" id="IPR050271">
    <property type="entry name" value="UDP-glycosyltransferase"/>
</dbReference>
<dbReference type="GO" id="GO:0008194">
    <property type="term" value="F:UDP-glycosyltransferase activity"/>
    <property type="evidence" value="ECO:0007669"/>
    <property type="project" value="InterPro"/>
</dbReference>
<keyword evidence="5" id="KW-1185">Reference proteome</keyword>
<keyword evidence="3" id="KW-0808">Transferase</keyword>
<dbReference type="AlphaFoldDB" id="A0A2G8LRS9"/>
<evidence type="ECO:0000256" key="1">
    <source>
        <dbReference type="ARBA" id="ARBA00009995"/>
    </source>
</evidence>
<dbReference type="Pfam" id="PF00201">
    <property type="entry name" value="UDPGT"/>
    <property type="match status" value="1"/>
</dbReference>
<accession>A0A2G8LRS9</accession>
<dbReference type="PANTHER" id="PTHR48043:SF145">
    <property type="entry name" value="FI06409P-RELATED"/>
    <property type="match status" value="1"/>
</dbReference>
<proteinExistence type="inferred from homology"/>
<dbReference type="EMBL" id="MRZV01000002">
    <property type="protein sequence ID" value="PIK62963.1"/>
    <property type="molecule type" value="Genomic_DNA"/>
</dbReference>
<protein>
    <recommendedName>
        <fullName evidence="6">UDP-glucuronosyltransferase</fullName>
    </recommendedName>
</protein>
<evidence type="ECO:0000313" key="4">
    <source>
        <dbReference type="EMBL" id="PIK62963.1"/>
    </source>
</evidence>
<comment type="similarity">
    <text evidence="1">Belongs to the UDP-glycosyltransferase family.</text>
</comment>
<evidence type="ECO:0000256" key="2">
    <source>
        <dbReference type="ARBA" id="ARBA00022676"/>
    </source>
</evidence>
<dbReference type="OrthoDB" id="5835829at2759"/>
<gene>
    <name evidence="4" type="ORF">BSL78_00090</name>
</gene>
<evidence type="ECO:0000313" key="5">
    <source>
        <dbReference type="Proteomes" id="UP000230750"/>
    </source>
</evidence>
<dbReference type="CDD" id="cd03784">
    <property type="entry name" value="GT1_Gtf-like"/>
    <property type="match status" value="1"/>
</dbReference>
<organism evidence="4 5">
    <name type="scientific">Stichopus japonicus</name>
    <name type="common">Sea cucumber</name>
    <dbReference type="NCBI Taxonomy" id="307972"/>
    <lineage>
        <taxon>Eukaryota</taxon>
        <taxon>Metazoa</taxon>
        <taxon>Echinodermata</taxon>
        <taxon>Eleutherozoa</taxon>
        <taxon>Echinozoa</taxon>
        <taxon>Holothuroidea</taxon>
        <taxon>Aspidochirotacea</taxon>
        <taxon>Aspidochirotida</taxon>
        <taxon>Stichopodidae</taxon>
        <taxon>Apostichopus</taxon>
    </lineage>
</organism>
<dbReference type="SUPFAM" id="SSF53756">
    <property type="entry name" value="UDP-Glycosyltransferase/glycogen phosphorylase"/>
    <property type="match status" value="1"/>
</dbReference>
<dbReference type="STRING" id="307972.A0A2G8LRS9"/>
<dbReference type="Proteomes" id="UP000230750">
    <property type="component" value="Unassembled WGS sequence"/>
</dbReference>
<name>A0A2G8LRS9_STIJA</name>
<dbReference type="FunFam" id="3.40.50.2000:FF:000021">
    <property type="entry name" value="UDP-glucuronosyltransferase"/>
    <property type="match status" value="1"/>
</dbReference>
<dbReference type="PANTHER" id="PTHR48043">
    <property type="entry name" value="EG:EG0003.4 PROTEIN-RELATED"/>
    <property type="match status" value="1"/>
</dbReference>
<dbReference type="InterPro" id="IPR002213">
    <property type="entry name" value="UDP_glucos_trans"/>
</dbReference>
<keyword evidence="2" id="KW-0328">Glycosyltransferase</keyword>
<reference evidence="4 5" key="1">
    <citation type="journal article" date="2017" name="PLoS Biol.">
        <title>The sea cucumber genome provides insights into morphological evolution and visceral regeneration.</title>
        <authorList>
            <person name="Zhang X."/>
            <person name="Sun L."/>
            <person name="Yuan J."/>
            <person name="Sun Y."/>
            <person name="Gao Y."/>
            <person name="Zhang L."/>
            <person name="Li S."/>
            <person name="Dai H."/>
            <person name="Hamel J.F."/>
            <person name="Liu C."/>
            <person name="Yu Y."/>
            <person name="Liu S."/>
            <person name="Lin W."/>
            <person name="Guo K."/>
            <person name="Jin S."/>
            <person name="Xu P."/>
            <person name="Storey K.B."/>
            <person name="Huan P."/>
            <person name="Zhang T."/>
            <person name="Zhou Y."/>
            <person name="Zhang J."/>
            <person name="Lin C."/>
            <person name="Li X."/>
            <person name="Xing L."/>
            <person name="Huo D."/>
            <person name="Sun M."/>
            <person name="Wang L."/>
            <person name="Mercier A."/>
            <person name="Li F."/>
            <person name="Yang H."/>
            <person name="Xiang J."/>
        </authorList>
    </citation>
    <scope>NUCLEOTIDE SEQUENCE [LARGE SCALE GENOMIC DNA]</scope>
    <source>
        <strain evidence="4">Shaxun</strain>
        <tissue evidence="4">Muscle</tissue>
    </source>
</reference>